<protein>
    <submittedName>
        <fullName evidence="1">Uncharacterized protein</fullName>
    </submittedName>
</protein>
<dbReference type="EMBL" id="JAQOSP010000042">
    <property type="protein sequence ID" value="MDJ1169088.1"/>
    <property type="molecule type" value="Genomic_DNA"/>
</dbReference>
<accession>A0ABT7ASQ0</accession>
<reference evidence="1 2" key="1">
    <citation type="submission" date="2023-01" db="EMBL/GenBank/DDBJ databases">
        <title>Novel diversity within Roseofilum (Cyanobacteria; Desertifilaceae) from marine benthic mats with descriptions of four novel species.</title>
        <authorList>
            <person name="Wang Y."/>
            <person name="Berthold D.E."/>
            <person name="Hu J."/>
            <person name="Lefler F.W."/>
            <person name="Laughinghouse H.D. IV."/>
        </authorList>
    </citation>
    <scope>NUCLEOTIDE SEQUENCE [LARGE SCALE GENOMIC DNA]</scope>
    <source>
        <strain evidence="1 2">BLCC-M154</strain>
    </source>
</reference>
<gene>
    <name evidence="1" type="ORF">PMG71_06580</name>
</gene>
<organism evidence="1 2">
    <name type="scientific">Roseofilum acuticapitatum BLCC-M154</name>
    <dbReference type="NCBI Taxonomy" id="3022444"/>
    <lineage>
        <taxon>Bacteria</taxon>
        <taxon>Bacillati</taxon>
        <taxon>Cyanobacteriota</taxon>
        <taxon>Cyanophyceae</taxon>
        <taxon>Desertifilales</taxon>
        <taxon>Desertifilaceae</taxon>
        <taxon>Roseofilum</taxon>
        <taxon>Roseofilum acuticapitatum</taxon>
    </lineage>
</organism>
<dbReference type="RefSeq" id="WP_283752849.1">
    <property type="nucleotide sequence ID" value="NZ_JAQOSP010000042.1"/>
</dbReference>
<comment type="caution">
    <text evidence="1">The sequence shown here is derived from an EMBL/GenBank/DDBJ whole genome shotgun (WGS) entry which is preliminary data.</text>
</comment>
<evidence type="ECO:0000313" key="1">
    <source>
        <dbReference type="EMBL" id="MDJ1169088.1"/>
    </source>
</evidence>
<name>A0ABT7ASQ0_9CYAN</name>
<sequence>MAIIKGERGESQQLGGVIDKGGNTISGDGFQTRRLTEGLYLVEFNQPFRENPSCICTIFGPEWETLNLSVAIVDLSPSHFVCTTSSPNNRQGSGFTFLASGPL</sequence>
<keyword evidence="2" id="KW-1185">Reference proteome</keyword>
<evidence type="ECO:0000313" key="2">
    <source>
        <dbReference type="Proteomes" id="UP001235303"/>
    </source>
</evidence>
<dbReference type="Proteomes" id="UP001235303">
    <property type="component" value="Unassembled WGS sequence"/>
</dbReference>
<proteinExistence type="predicted"/>